<dbReference type="EMBL" id="JAIWYP010000009">
    <property type="protein sequence ID" value="KAH3770352.1"/>
    <property type="molecule type" value="Genomic_DNA"/>
</dbReference>
<proteinExistence type="predicted"/>
<accession>A0A9D4DYD0</accession>
<dbReference type="Proteomes" id="UP000828390">
    <property type="component" value="Unassembled WGS sequence"/>
</dbReference>
<comment type="caution">
    <text evidence="1">The sequence shown here is derived from an EMBL/GenBank/DDBJ whole genome shotgun (WGS) entry which is preliminary data.</text>
</comment>
<protein>
    <submittedName>
        <fullName evidence="1">Uncharacterized protein</fullName>
    </submittedName>
</protein>
<reference evidence="1" key="2">
    <citation type="submission" date="2020-11" db="EMBL/GenBank/DDBJ databases">
        <authorList>
            <person name="McCartney M.A."/>
            <person name="Auch B."/>
            <person name="Kono T."/>
            <person name="Mallez S."/>
            <person name="Becker A."/>
            <person name="Gohl D.M."/>
            <person name="Silverstein K.A.T."/>
            <person name="Koren S."/>
            <person name="Bechman K.B."/>
            <person name="Herman A."/>
            <person name="Abrahante J.E."/>
            <person name="Garbe J."/>
        </authorList>
    </citation>
    <scope>NUCLEOTIDE SEQUENCE</scope>
    <source>
        <strain evidence="1">Duluth1</strain>
        <tissue evidence="1">Whole animal</tissue>
    </source>
</reference>
<sequence>MLHDDITPPQQYLLQVIRDETPEPKISVFYYTDVMQDSGEVLHSTEKHIEEIEHGISNLGEPIRSGPSVSLSDNFECVGALHVLKPIPEIQNWTFR</sequence>
<reference evidence="1" key="1">
    <citation type="journal article" date="2019" name="bioRxiv">
        <title>The Genome of the Zebra Mussel, Dreissena polymorpha: A Resource for Invasive Species Research.</title>
        <authorList>
            <person name="McCartney M.A."/>
            <person name="Auch B."/>
            <person name="Kono T."/>
            <person name="Mallez S."/>
            <person name="Zhang Y."/>
            <person name="Obille A."/>
            <person name="Becker A."/>
            <person name="Abrahante J.E."/>
            <person name="Garbe J."/>
            <person name="Badalamenti J.P."/>
            <person name="Herman A."/>
            <person name="Mangelson H."/>
            <person name="Liachko I."/>
            <person name="Sullivan S."/>
            <person name="Sone E.D."/>
            <person name="Koren S."/>
            <person name="Silverstein K.A.T."/>
            <person name="Beckman K.B."/>
            <person name="Gohl D.M."/>
        </authorList>
    </citation>
    <scope>NUCLEOTIDE SEQUENCE</scope>
    <source>
        <strain evidence="1">Duluth1</strain>
        <tissue evidence="1">Whole animal</tissue>
    </source>
</reference>
<evidence type="ECO:0000313" key="1">
    <source>
        <dbReference type="EMBL" id="KAH3770352.1"/>
    </source>
</evidence>
<organism evidence="1 2">
    <name type="scientific">Dreissena polymorpha</name>
    <name type="common">Zebra mussel</name>
    <name type="synonym">Mytilus polymorpha</name>
    <dbReference type="NCBI Taxonomy" id="45954"/>
    <lineage>
        <taxon>Eukaryota</taxon>
        <taxon>Metazoa</taxon>
        <taxon>Spiralia</taxon>
        <taxon>Lophotrochozoa</taxon>
        <taxon>Mollusca</taxon>
        <taxon>Bivalvia</taxon>
        <taxon>Autobranchia</taxon>
        <taxon>Heteroconchia</taxon>
        <taxon>Euheterodonta</taxon>
        <taxon>Imparidentia</taxon>
        <taxon>Neoheterodontei</taxon>
        <taxon>Myida</taxon>
        <taxon>Dreissenoidea</taxon>
        <taxon>Dreissenidae</taxon>
        <taxon>Dreissena</taxon>
    </lineage>
</organism>
<gene>
    <name evidence="1" type="ORF">DPMN_171637</name>
</gene>
<dbReference type="AlphaFoldDB" id="A0A9D4DYD0"/>
<keyword evidence="2" id="KW-1185">Reference proteome</keyword>
<name>A0A9D4DYD0_DREPO</name>
<evidence type="ECO:0000313" key="2">
    <source>
        <dbReference type="Proteomes" id="UP000828390"/>
    </source>
</evidence>